<feature type="compositionally biased region" description="Basic and acidic residues" evidence="1">
    <location>
        <begin position="759"/>
        <end position="769"/>
    </location>
</feature>
<feature type="compositionally biased region" description="Basic residues" evidence="1">
    <location>
        <begin position="773"/>
        <end position="783"/>
    </location>
</feature>
<dbReference type="GO" id="GO:0031267">
    <property type="term" value="F:small GTPase binding"/>
    <property type="evidence" value="ECO:0007669"/>
    <property type="project" value="InterPro"/>
</dbReference>
<feature type="region of interest" description="Disordered" evidence="1">
    <location>
        <begin position="759"/>
        <end position="783"/>
    </location>
</feature>
<protein>
    <submittedName>
        <fullName evidence="3">KDEL motif-containing protein 2 isoform B</fullName>
    </submittedName>
</protein>
<sequence>MSAAARDGLDLSFLSREEARAVLHVLRRDSALRRAERDRISKLQKKKPDVTGQQGVTGEWFEEMERKTLQNDTEGVSRMLKQPIGHQLKKTARNNPNDLKMPSLSNPQPQKNEKNTSSSILGFRSPFAWLFSFRKSRKHNGKHQTQEQPQYDSFAQGAHTASEVEEMAKAEAQQSSLPEESIGNLSDGIQTDMMEESSPAWNEQLEEELFRVLDDLDNQLAQEQVQDPVNRRTPVNVESNAQCSTACPAKPILQPDKTGITAMNELESPTIKEKLFQHTQMDKDCTGLQRPVKHYEDNWSVDSKDKFFLISQDLQLPDNSRGRGGRGQRSSSGAGPLNLQENQLRPKGDHFVSDFCMLQLSSQKLEERSLKNDGSFLMRYRMYTSVNEGLKIEVLYGDKHVAQSPYILKGPVYHEYCDCPEDPQTWQNILSCPSQEPQVTKDFTPFPTIDLQRMLEEVPIRFGKARGAIVHYTILNNHIYRRSLGKYTDFKMFSDEMLLSLARKVHLPDVEFYLNVGDWPVEHRKANDTPGPIPIISWCGSLDSRDIVLPTYDITHSTLETLRGVTNDLLSVQGNTGPCWKNKTERALFRGRDSREERLELVKLSKEHPELLDAGITGYFFFREKEKELGKAQLMGFFDFFKYKYQVNVDGTVAAYRFPYLLLGDSLVLKQDSQYYEHFYSALEPWKHYVPVKRRLEDLLEKIKWAKKNDEEARKIAKEGQLLARELLQPHRLYCYYYSVFQKYAKRQASKPEIRDGMELVPQPDDKDSVCNCHRKKPPREDL</sequence>
<dbReference type="EMBL" id="AKHW03000640">
    <property type="protein sequence ID" value="KYO44920.1"/>
    <property type="molecule type" value="Genomic_DNA"/>
</dbReference>
<dbReference type="Gene3D" id="6.10.250.3000">
    <property type="match status" value="1"/>
</dbReference>
<evidence type="ECO:0000313" key="3">
    <source>
        <dbReference type="EMBL" id="KYO44920.1"/>
    </source>
</evidence>
<dbReference type="eggNOG" id="KOG2458">
    <property type="taxonomic scope" value="Eukaryota"/>
</dbReference>
<proteinExistence type="predicted"/>
<dbReference type="Pfam" id="PF05686">
    <property type="entry name" value="Glyco_transf_90"/>
    <property type="match status" value="1"/>
</dbReference>
<evidence type="ECO:0000259" key="2">
    <source>
        <dbReference type="PROSITE" id="PS50916"/>
    </source>
</evidence>
<dbReference type="PANTHER" id="PTHR21469:SF4">
    <property type="entry name" value="EXOPHILIN-5"/>
    <property type="match status" value="1"/>
</dbReference>
<feature type="compositionally biased region" description="Polar residues" evidence="1">
    <location>
        <begin position="93"/>
        <end position="119"/>
    </location>
</feature>
<dbReference type="GO" id="GO:0006886">
    <property type="term" value="P:intracellular protein transport"/>
    <property type="evidence" value="ECO:0007669"/>
    <property type="project" value="InterPro"/>
</dbReference>
<dbReference type="InterPro" id="IPR039916">
    <property type="entry name" value="EXPH5"/>
</dbReference>
<dbReference type="InterPro" id="IPR006598">
    <property type="entry name" value="CAP10"/>
</dbReference>
<evidence type="ECO:0000313" key="4">
    <source>
        <dbReference type="Proteomes" id="UP000050525"/>
    </source>
</evidence>
<feature type="region of interest" description="Disordered" evidence="1">
    <location>
        <begin position="158"/>
        <end position="185"/>
    </location>
</feature>
<dbReference type="STRING" id="8496.A0A151P7G1"/>
<feature type="compositionally biased region" description="Basic and acidic residues" evidence="1">
    <location>
        <begin position="39"/>
        <end position="49"/>
    </location>
</feature>
<gene>
    <name evidence="3" type="primary">KDELC2</name>
    <name evidence="3" type="ORF">Y1Q_0022989</name>
</gene>
<comment type="caution">
    <text evidence="3">The sequence shown here is derived from an EMBL/GenBank/DDBJ whole genome shotgun (WGS) entry which is preliminary data.</text>
</comment>
<accession>A0A151P7G1</accession>
<dbReference type="InterPro" id="IPR010911">
    <property type="entry name" value="Rab_BD"/>
</dbReference>
<feature type="domain" description="RabBD" evidence="2">
    <location>
        <begin position="8"/>
        <end position="64"/>
    </location>
</feature>
<dbReference type="AlphaFoldDB" id="A0A151P7G1"/>
<reference evidence="3 4" key="1">
    <citation type="journal article" date="2012" name="Genome Biol.">
        <title>Sequencing three crocodilian genomes to illuminate the evolution of archosaurs and amniotes.</title>
        <authorList>
            <person name="St John J.A."/>
            <person name="Braun E.L."/>
            <person name="Isberg S.R."/>
            <person name="Miles L.G."/>
            <person name="Chong A.Y."/>
            <person name="Gongora J."/>
            <person name="Dalzell P."/>
            <person name="Moran C."/>
            <person name="Bed'hom B."/>
            <person name="Abzhanov A."/>
            <person name="Burgess S.C."/>
            <person name="Cooksey A.M."/>
            <person name="Castoe T.A."/>
            <person name="Crawford N.G."/>
            <person name="Densmore L.D."/>
            <person name="Drew J.C."/>
            <person name="Edwards S.V."/>
            <person name="Faircloth B.C."/>
            <person name="Fujita M.K."/>
            <person name="Greenwold M.J."/>
            <person name="Hoffmann F.G."/>
            <person name="Howard J.M."/>
            <person name="Iguchi T."/>
            <person name="Janes D.E."/>
            <person name="Khan S.Y."/>
            <person name="Kohno S."/>
            <person name="de Koning A.J."/>
            <person name="Lance S.L."/>
            <person name="McCarthy F.M."/>
            <person name="McCormack J.E."/>
            <person name="Merchant M.E."/>
            <person name="Peterson D.G."/>
            <person name="Pollock D.D."/>
            <person name="Pourmand N."/>
            <person name="Raney B.J."/>
            <person name="Roessler K.A."/>
            <person name="Sanford J.R."/>
            <person name="Sawyer R.H."/>
            <person name="Schmidt C.J."/>
            <person name="Triplett E.W."/>
            <person name="Tuberville T.D."/>
            <person name="Venegas-Anaya M."/>
            <person name="Howard J.T."/>
            <person name="Jarvis E.D."/>
            <person name="Guillette L.J.Jr."/>
            <person name="Glenn T.C."/>
            <person name="Green R.E."/>
            <person name="Ray D.A."/>
        </authorList>
    </citation>
    <scope>NUCLEOTIDE SEQUENCE [LARGE SCALE GENOMIC DNA]</scope>
    <source>
        <strain evidence="3">KSC_2009_1</strain>
    </source>
</reference>
<dbReference type="SMART" id="SM00672">
    <property type="entry name" value="CAP10"/>
    <property type="match status" value="1"/>
</dbReference>
<feature type="compositionally biased region" description="Polar residues" evidence="1">
    <location>
        <begin position="172"/>
        <end position="185"/>
    </location>
</feature>
<dbReference type="PANTHER" id="PTHR21469">
    <property type="entry name" value="EXOPHILIN-5"/>
    <property type="match status" value="1"/>
</dbReference>
<name>A0A151P7G1_ALLMI</name>
<evidence type="ECO:0000256" key="1">
    <source>
        <dbReference type="SAM" id="MobiDB-lite"/>
    </source>
</evidence>
<feature type="region of interest" description="Disordered" evidence="1">
    <location>
        <begin position="316"/>
        <end position="342"/>
    </location>
</feature>
<organism evidence="3 4">
    <name type="scientific">Alligator mississippiensis</name>
    <name type="common">American alligator</name>
    <dbReference type="NCBI Taxonomy" id="8496"/>
    <lineage>
        <taxon>Eukaryota</taxon>
        <taxon>Metazoa</taxon>
        <taxon>Chordata</taxon>
        <taxon>Craniata</taxon>
        <taxon>Vertebrata</taxon>
        <taxon>Euteleostomi</taxon>
        <taxon>Archelosauria</taxon>
        <taxon>Archosauria</taxon>
        <taxon>Crocodylia</taxon>
        <taxon>Alligatoridae</taxon>
        <taxon>Alligatorinae</taxon>
        <taxon>Alligator</taxon>
    </lineage>
</organism>
<dbReference type="Proteomes" id="UP000050525">
    <property type="component" value="Unassembled WGS sequence"/>
</dbReference>
<feature type="region of interest" description="Disordered" evidence="1">
    <location>
        <begin position="82"/>
        <end position="119"/>
    </location>
</feature>
<keyword evidence="4" id="KW-1185">Reference proteome</keyword>
<feature type="region of interest" description="Disordered" evidence="1">
    <location>
        <begin position="39"/>
        <end position="58"/>
    </location>
</feature>
<dbReference type="PROSITE" id="PS50916">
    <property type="entry name" value="RABBD"/>
    <property type="match status" value="1"/>
</dbReference>